<evidence type="ECO:0008006" key="4">
    <source>
        <dbReference type="Google" id="ProtNLM"/>
    </source>
</evidence>
<sequence length="236" mass="24340">MKRFAIIIAAAACALVLAACAPQTPTLDEVEKAVAEGNVTLEDALDKGWVTQEWADAYLEEHSVAADDKVTDDALADFSTETVEGGAFAKGDIQGVTFLTFIDPEAEEGRAFFRELAAASDAVRQNGASIVVCARGDQGSELFDGAPFPVIVYNDELRAALGESAEMAEAGPATGVWYVDGAVISAWCTGLPASDIEESAASFAEISRDLQGAGEGAAADEADAQNGEAAVVTLGA</sequence>
<evidence type="ECO:0000313" key="2">
    <source>
        <dbReference type="EMBL" id="RDC45420.1"/>
    </source>
</evidence>
<dbReference type="RefSeq" id="WP_114548787.1">
    <property type="nucleotide sequence ID" value="NZ_PPUT01000009.1"/>
</dbReference>
<feature type="chain" id="PRO_5017083343" description="Thioredoxin domain-containing protein" evidence="1">
    <location>
        <begin position="22"/>
        <end position="236"/>
    </location>
</feature>
<comment type="caution">
    <text evidence="2">The sequence shown here is derived from an EMBL/GenBank/DDBJ whole genome shotgun (WGS) entry which is preliminary data.</text>
</comment>
<dbReference type="AlphaFoldDB" id="A0A369NZZ9"/>
<dbReference type="EMBL" id="PPUT01000009">
    <property type="protein sequence ID" value="RDC45420.1"/>
    <property type="molecule type" value="Genomic_DNA"/>
</dbReference>
<keyword evidence="1" id="KW-0732">Signal</keyword>
<reference evidence="2 3" key="1">
    <citation type="journal article" date="2018" name="Elife">
        <title>Discovery and characterization of a prevalent human gut bacterial enzyme sufficient for the inactivation of a family of plant toxins.</title>
        <authorList>
            <person name="Koppel N."/>
            <person name="Bisanz J.E."/>
            <person name="Pandelia M.E."/>
            <person name="Turnbaugh P.J."/>
            <person name="Balskus E.P."/>
        </authorList>
    </citation>
    <scope>NUCLEOTIDE SEQUENCE [LARGE SCALE GENOMIC DNA]</scope>
    <source>
        <strain evidence="2 3">OB21 GAM 11</strain>
    </source>
</reference>
<evidence type="ECO:0000256" key="1">
    <source>
        <dbReference type="SAM" id="SignalP"/>
    </source>
</evidence>
<name>A0A369NZZ9_9ACTN</name>
<dbReference type="PROSITE" id="PS51257">
    <property type="entry name" value="PROKAR_LIPOPROTEIN"/>
    <property type="match status" value="1"/>
</dbReference>
<dbReference type="Proteomes" id="UP000253805">
    <property type="component" value="Unassembled WGS sequence"/>
</dbReference>
<proteinExistence type="predicted"/>
<protein>
    <recommendedName>
        <fullName evidence="4">Thioredoxin domain-containing protein</fullName>
    </recommendedName>
</protein>
<gene>
    <name evidence="2" type="ORF">C1850_04690</name>
</gene>
<evidence type="ECO:0000313" key="3">
    <source>
        <dbReference type="Proteomes" id="UP000253805"/>
    </source>
</evidence>
<feature type="signal peptide" evidence="1">
    <location>
        <begin position="1"/>
        <end position="21"/>
    </location>
</feature>
<accession>A0A369NZZ9</accession>
<organism evidence="2 3">
    <name type="scientific">Adlercreutzia equolifaciens subsp. celatus</name>
    <dbReference type="NCBI Taxonomy" id="394340"/>
    <lineage>
        <taxon>Bacteria</taxon>
        <taxon>Bacillati</taxon>
        <taxon>Actinomycetota</taxon>
        <taxon>Coriobacteriia</taxon>
        <taxon>Eggerthellales</taxon>
        <taxon>Eggerthellaceae</taxon>
        <taxon>Adlercreutzia</taxon>
    </lineage>
</organism>